<dbReference type="EMBL" id="HBGA01148245">
    <property type="protein sequence ID" value="CAD9042922.1"/>
    <property type="molecule type" value="Transcribed_RNA"/>
</dbReference>
<evidence type="ECO:0000313" key="1">
    <source>
        <dbReference type="EMBL" id="CAD9042922.1"/>
    </source>
</evidence>
<protein>
    <submittedName>
        <fullName evidence="1">Uncharacterized protein</fullName>
    </submittedName>
</protein>
<organism evidence="1">
    <name type="scientific">Eutreptiella gymnastica</name>
    <dbReference type="NCBI Taxonomy" id="73025"/>
    <lineage>
        <taxon>Eukaryota</taxon>
        <taxon>Discoba</taxon>
        <taxon>Euglenozoa</taxon>
        <taxon>Euglenida</taxon>
        <taxon>Spirocuta</taxon>
        <taxon>Euglenophyceae</taxon>
        <taxon>Eutreptiales</taxon>
        <taxon>Eutreptiaceae</taxon>
        <taxon>Eutreptiella</taxon>
    </lineage>
</organism>
<reference evidence="1" key="1">
    <citation type="submission" date="2021-01" db="EMBL/GenBank/DDBJ databases">
        <authorList>
            <person name="Corre E."/>
            <person name="Pelletier E."/>
            <person name="Niang G."/>
            <person name="Scheremetjew M."/>
            <person name="Finn R."/>
            <person name="Kale V."/>
            <person name="Holt S."/>
            <person name="Cochrane G."/>
            <person name="Meng A."/>
            <person name="Brown T."/>
            <person name="Cohen L."/>
        </authorList>
    </citation>
    <scope>NUCLEOTIDE SEQUENCE</scope>
    <source>
        <strain evidence="1">NIES-381</strain>
    </source>
</reference>
<accession>A0A7S1NU95</accession>
<name>A0A7S1NU95_9EUGL</name>
<sequence length="179" mass="21923">MLFPWKHPRAKMNLRYSHQIARQWLKWWKHFSGRVQQKEAVKAKTFEGVSEAVRALWDPLRWWIGRVYTGLHDLEMWERRHDGWHVQERLQEIYFQSCRHTWSRWRRDFAGRQSAADTGLIRFHWHEMERIFREAVAQVETRCDYDAQDCLPLTGMPSMMGQRHHSFYPELNSNLMYAY</sequence>
<dbReference type="AlphaFoldDB" id="A0A7S1NU95"/>
<proteinExistence type="predicted"/>
<gene>
    <name evidence="1" type="ORF">EGYM00392_LOCUS54104</name>
</gene>